<feature type="region of interest" description="Disordered" evidence="4">
    <location>
        <begin position="141"/>
        <end position="184"/>
    </location>
</feature>
<dbReference type="Proteomes" id="UP000675554">
    <property type="component" value="Unassembled WGS sequence"/>
</dbReference>
<evidence type="ECO:0000256" key="4">
    <source>
        <dbReference type="SAM" id="MobiDB-lite"/>
    </source>
</evidence>
<dbReference type="PANTHER" id="PTHR12526">
    <property type="entry name" value="GLYCOSYLTRANSFERASE"/>
    <property type="match status" value="1"/>
</dbReference>
<dbReference type="SUPFAM" id="SSF53756">
    <property type="entry name" value="UDP-Glycosyltransferase/glycogen phosphorylase"/>
    <property type="match status" value="2"/>
</dbReference>
<evidence type="ECO:0000313" key="6">
    <source>
        <dbReference type="Proteomes" id="UP000675554"/>
    </source>
</evidence>
<sequence length="536" mass="57876">LALAGSLGVRDRVHTVPRTGEDGTHPHDPRFLASADLGLVCARRTSQRELTLPDECAAYLRAGLPLVVGEVRTAREHVAAHGAGVVFDPEETGSLAEAVREATASLGVLMRRITEPVREELSWGHQAAGLLDLYREITGHEPVPTPVSEPVPEPETADRKPETATLDAAAAATSEAVPSPAAPRGWAKLSSTPVRLGLGPANYAGQLASFARAVCDARPDVSAEVFTATSSDSFGYPSDVLLDNRRLNRLDVQLDQVRRVLGGYTHLLADAFRPVLGTLNGNHIAGDLPALRRAGIKVALLAHGSEVRHPLRHMEQHPHSLFHDAPEGLTEALVKKAERNRDVAEQSGLPLFATTPDLLDDLPPWAVWAPLVIDVNAWACDRPVLRRRRPVVLHAPSKRWTKGTERVLPVLQDLHERGAIDFRLAEGVPWPRMRDMVRDADIVVDQFAVGSYGTFGCEGMAAGKPVVAFLSEAVAKAVGSEVPVVNTTAEELRPALESLLDDREEAARLGTAAADFARAHHDGRRTAQVLNRFLSS</sequence>
<accession>A0A8T4J038</accession>
<keyword evidence="2" id="KW-0328">Glycosyltransferase</keyword>
<proteinExistence type="predicted"/>
<dbReference type="PANTHER" id="PTHR12526:SF510">
    <property type="entry name" value="D-INOSITOL 3-PHOSPHATE GLYCOSYLTRANSFERASE"/>
    <property type="match status" value="1"/>
</dbReference>
<protein>
    <recommendedName>
        <fullName evidence="1">D-inositol 3-phosphate glycosyltransferase</fullName>
    </recommendedName>
</protein>
<dbReference type="Gene3D" id="3.40.50.2000">
    <property type="entry name" value="Glycogen Phosphorylase B"/>
    <property type="match status" value="2"/>
</dbReference>
<name>A0A8T4J038_9ACTN</name>
<keyword evidence="3" id="KW-0808">Transferase</keyword>
<organism evidence="5 6">
    <name type="scientific">Streptomyces daliensis</name>
    <dbReference type="NCBI Taxonomy" id="299421"/>
    <lineage>
        <taxon>Bacteria</taxon>
        <taxon>Bacillati</taxon>
        <taxon>Actinomycetota</taxon>
        <taxon>Actinomycetes</taxon>
        <taxon>Kitasatosporales</taxon>
        <taxon>Streptomycetaceae</taxon>
        <taxon>Streptomyces</taxon>
    </lineage>
</organism>
<evidence type="ECO:0000313" key="5">
    <source>
        <dbReference type="EMBL" id="MBR7676303.1"/>
    </source>
</evidence>
<keyword evidence="6" id="KW-1185">Reference proteome</keyword>
<dbReference type="AlphaFoldDB" id="A0A8T4J038"/>
<comment type="caution">
    <text evidence="5">The sequence shown here is derived from an EMBL/GenBank/DDBJ whole genome shotgun (WGS) entry which is preliminary data.</text>
</comment>
<evidence type="ECO:0000256" key="2">
    <source>
        <dbReference type="ARBA" id="ARBA00022676"/>
    </source>
</evidence>
<dbReference type="EMBL" id="JAGSMN010000634">
    <property type="protein sequence ID" value="MBR7676303.1"/>
    <property type="molecule type" value="Genomic_DNA"/>
</dbReference>
<dbReference type="GO" id="GO:0016757">
    <property type="term" value="F:glycosyltransferase activity"/>
    <property type="evidence" value="ECO:0007669"/>
    <property type="project" value="UniProtKB-KW"/>
</dbReference>
<gene>
    <name evidence="5" type="ORF">KDA82_25490</name>
</gene>
<evidence type="ECO:0000256" key="1">
    <source>
        <dbReference type="ARBA" id="ARBA00021292"/>
    </source>
</evidence>
<feature type="compositionally biased region" description="Pro residues" evidence="4">
    <location>
        <begin position="143"/>
        <end position="153"/>
    </location>
</feature>
<feature type="non-terminal residue" evidence="5">
    <location>
        <position position="1"/>
    </location>
</feature>
<feature type="compositionally biased region" description="Low complexity" evidence="4">
    <location>
        <begin position="163"/>
        <end position="183"/>
    </location>
</feature>
<reference evidence="5" key="1">
    <citation type="submission" date="2021-04" db="EMBL/GenBank/DDBJ databases">
        <title>Sequencing of actinobacteria type strains.</title>
        <authorList>
            <person name="Nguyen G.-S."/>
            <person name="Wentzel A."/>
        </authorList>
    </citation>
    <scope>NUCLEOTIDE SEQUENCE</scope>
    <source>
        <strain evidence="5">DSM 42095</strain>
    </source>
</reference>
<evidence type="ECO:0000256" key="3">
    <source>
        <dbReference type="ARBA" id="ARBA00022679"/>
    </source>
</evidence>